<reference evidence="1" key="1">
    <citation type="submission" date="2020-09" db="EMBL/GenBank/DDBJ databases">
        <title>Genome-Enabled Discovery of Anthraquinone Biosynthesis in Senna tora.</title>
        <authorList>
            <person name="Kang S.-H."/>
            <person name="Pandey R.P."/>
            <person name="Lee C.-M."/>
            <person name="Sim J.-S."/>
            <person name="Jeong J.-T."/>
            <person name="Choi B.-S."/>
            <person name="Jung M."/>
            <person name="Ginzburg D."/>
            <person name="Zhao K."/>
            <person name="Won S.Y."/>
            <person name="Oh T.-J."/>
            <person name="Yu Y."/>
            <person name="Kim N.-H."/>
            <person name="Lee O.R."/>
            <person name="Lee T.-H."/>
            <person name="Bashyal P."/>
            <person name="Kim T.-S."/>
            <person name="Lee W.-H."/>
            <person name="Kawkins C."/>
            <person name="Kim C.-K."/>
            <person name="Kim J.S."/>
            <person name="Ahn B.O."/>
            <person name="Rhee S.Y."/>
            <person name="Sohng J.K."/>
        </authorList>
    </citation>
    <scope>NUCLEOTIDE SEQUENCE</scope>
    <source>
        <tissue evidence="1">Leaf</tissue>
    </source>
</reference>
<proteinExistence type="predicted"/>
<name>A0A834SE81_9FABA</name>
<dbReference type="Proteomes" id="UP000634136">
    <property type="component" value="Unassembled WGS sequence"/>
</dbReference>
<evidence type="ECO:0000313" key="2">
    <source>
        <dbReference type="Proteomes" id="UP000634136"/>
    </source>
</evidence>
<dbReference type="EMBL" id="JAAIUW010000013">
    <property type="protein sequence ID" value="KAF7801736.1"/>
    <property type="molecule type" value="Genomic_DNA"/>
</dbReference>
<keyword evidence="2" id="KW-1185">Reference proteome</keyword>
<protein>
    <submittedName>
        <fullName evidence="1">Heavy metal-associated isoprenylated plant protein 39</fullName>
    </submittedName>
</protein>
<organism evidence="1 2">
    <name type="scientific">Senna tora</name>
    <dbReference type="NCBI Taxonomy" id="362788"/>
    <lineage>
        <taxon>Eukaryota</taxon>
        <taxon>Viridiplantae</taxon>
        <taxon>Streptophyta</taxon>
        <taxon>Embryophyta</taxon>
        <taxon>Tracheophyta</taxon>
        <taxon>Spermatophyta</taxon>
        <taxon>Magnoliopsida</taxon>
        <taxon>eudicotyledons</taxon>
        <taxon>Gunneridae</taxon>
        <taxon>Pentapetalae</taxon>
        <taxon>rosids</taxon>
        <taxon>fabids</taxon>
        <taxon>Fabales</taxon>
        <taxon>Fabaceae</taxon>
        <taxon>Caesalpinioideae</taxon>
        <taxon>Cassia clade</taxon>
        <taxon>Senna</taxon>
    </lineage>
</organism>
<accession>A0A834SE81</accession>
<dbReference type="OrthoDB" id="1923658at2759"/>
<sequence length="31" mass="3400">MQKVVLKLELHNDKAKQKVMKMVSSLAGSAS</sequence>
<gene>
    <name evidence="1" type="ORF">G2W53_040847</name>
</gene>
<evidence type="ECO:0000313" key="1">
    <source>
        <dbReference type="EMBL" id="KAF7801736.1"/>
    </source>
</evidence>
<dbReference type="AlphaFoldDB" id="A0A834SE81"/>
<comment type="caution">
    <text evidence="1">The sequence shown here is derived from an EMBL/GenBank/DDBJ whole genome shotgun (WGS) entry which is preliminary data.</text>
</comment>
<dbReference type="Gene3D" id="3.30.70.100">
    <property type="match status" value="1"/>
</dbReference>